<dbReference type="InterPro" id="IPR000045">
    <property type="entry name" value="Prepilin_IV_endopep_pep"/>
</dbReference>
<organism evidence="4 5">
    <name type="scientific">Eisenbergiella massiliensis</name>
    <dbReference type="NCBI Taxonomy" id="1720294"/>
    <lineage>
        <taxon>Bacteria</taxon>
        <taxon>Bacillati</taxon>
        <taxon>Bacillota</taxon>
        <taxon>Clostridia</taxon>
        <taxon>Lachnospirales</taxon>
        <taxon>Lachnospiraceae</taxon>
        <taxon>Eisenbergiella</taxon>
    </lineage>
</organism>
<sequence length="229" mass="25620">MLYFEKIMFYFEVFIVGYGISYLIEKYIFWVCIKFLFINRKDINSLELFERKKCCSAILGGISVIYTYIFYASFLNLVIILIFINMLLLISFVDIATMEIPNTFVIAALVLGIISIFTMPGTSLLSRILGMFVVSAPLLLITLLVPGAFGGGDIKLMAACGLFLGTKLTLLSFAFAVLTGGLYGIWLLVMKKKSGKEHFAFGPFLCLGMAAALFIGDRVWNWYAGLLYL</sequence>
<feature type="transmembrane region" description="Helical" evidence="2">
    <location>
        <begin position="15"/>
        <end position="37"/>
    </location>
</feature>
<feature type="transmembrane region" description="Helical" evidence="2">
    <location>
        <begin position="58"/>
        <end position="88"/>
    </location>
</feature>
<comment type="similarity">
    <text evidence="1">Belongs to the peptidase A24 family.</text>
</comment>
<dbReference type="Proteomes" id="UP000261166">
    <property type="component" value="Unassembled WGS sequence"/>
</dbReference>
<feature type="transmembrane region" description="Helical" evidence="2">
    <location>
        <begin position="100"/>
        <end position="117"/>
    </location>
</feature>
<comment type="caution">
    <text evidence="4">The sequence shown here is derived from an EMBL/GenBank/DDBJ whole genome shotgun (WGS) entry which is preliminary data.</text>
</comment>
<accession>A0A3E3IJJ1</accession>
<dbReference type="PANTHER" id="PTHR30487:SF0">
    <property type="entry name" value="PREPILIN LEADER PEPTIDASE_N-METHYLTRANSFERASE-RELATED"/>
    <property type="match status" value="1"/>
</dbReference>
<keyword evidence="2" id="KW-1133">Transmembrane helix</keyword>
<dbReference type="GO" id="GO:0005886">
    <property type="term" value="C:plasma membrane"/>
    <property type="evidence" value="ECO:0007669"/>
    <property type="project" value="TreeGrafter"/>
</dbReference>
<gene>
    <name evidence="4" type="ORF">DWY69_22995</name>
</gene>
<dbReference type="AlphaFoldDB" id="A0A3E3IJJ1"/>
<dbReference type="Gene3D" id="1.20.120.1220">
    <property type="match status" value="1"/>
</dbReference>
<reference evidence="4 5" key="1">
    <citation type="submission" date="2018-08" db="EMBL/GenBank/DDBJ databases">
        <title>A genome reference for cultivated species of the human gut microbiota.</title>
        <authorList>
            <person name="Zou Y."/>
            <person name="Xue W."/>
            <person name="Luo G."/>
        </authorList>
    </citation>
    <scope>NUCLEOTIDE SEQUENCE [LARGE SCALE GENOMIC DNA]</scope>
    <source>
        <strain evidence="4 5">AF26-4BH</strain>
    </source>
</reference>
<dbReference type="OrthoDB" id="9789291at2"/>
<dbReference type="Pfam" id="PF01478">
    <property type="entry name" value="Peptidase_A24"/>
    <property type="match status" value="1"/>
</dbReference>
<evidence type="ECO:0000313" key="5">
    <source>
        <dbReference type="Proteomes" id="UP000261166"/>
    </source>
</evidence>
<keyword evidence="2" id="KW-0812">Transmembrane</keyword>
<proteinExistence type="inferred from homology"/>
<dbReference type="GO" id="GO:0004190">
    <property type="term" value="F:aspartic-type endopeptidase activity"/>
    <property type="evidence" value="ECO:0007669"/>
    <property type="project" value="InterPro"/>
</dbReference>
<feature type="transmembrane region" description="Helical" evidence="2">
    <location>
        <begin position="201"/>
        <end position="220"/>
    </location>
</feature>
<dbReference type="EMBL" id="QVLU01000026">
    <property type="protein sequence ID" value="RGE67091.1"/>
    <property type="molecule type" value="Genomic_DNA"/>
</dbReference>
<dbReference type="InterPro" id="IPR050882">
    <property type="entry name" value="Prepilin_peptidase/N-MTase"/>
</dbReference>
<keyword evidence="2" id="KW-0472">Membrane</keyword>
<name>A0A3E3IJJ1_9FIRM</name>
<dbReference type="GO" id="GO:0006465">
    <property type="term" value="P:signal peptide processing"/>
    <property type="evidence" value="ECO:0007669"/>
    <property type="project" value="TreeGrafter"/>
</dbReference>
<evidence type="ECO:0000313" key="4">
    <source>
        <dbReference type="EMBL" id="RGE67091.1"/>
    </source>
</evidence>
<protein>
    <submittedName>
        <fullName evidence="4">Prepilin peptidase</fullName>
    </submittedName>
</protein>
<feature type="domain" description="Prepilin type IV endopeptidase peptidase" evidence="3">
    <location>
        <begin position="81"/>
        <end position="185"/>
    </location>
</feature>
<evidence type="ECO:0000256" key="1">
    <source>
        <dbReference type="ARBA" id="ARBA00005801"/>
    </source>
</evidence>
<feature type="transmembrane region" description="Helical" evidence="2">
    <location>
        <begin position="169"/>
        <end position="189"/>
    </location>
</feature>
<feature type="transmembrane region" description="Helical" evidence="2">
    <location>
        <begin position="129"/>
        <end position="149"/>
    </location>
</feature>
<evidence type="ECO:0000256" key="2">
    <source>
        <dbReference type="SAM" id="Phobius"/>
    </source>
</evidence>
<evidence type="ECO:0000259" key="3">
    <source>
        <dbReference type="Pfam" id="PF01478"/>
    </source>
</evidence>
<dbReference type="RefSeq" id="WP_025487821.1">
    <property type="nucleotide sequence ID" value="NZ_JBKVWB010000008.1"/>
</dbReference>
<dbReference type="PANTHER" id="PTHR30487">
    <property type="entry name" value="TYPE 4 PREPILIN-LIKE PROTEINS LEADER PEPTIDE-PROCESSING ENZYME"/>
    <property type="match status" value="1"/>
</dbReference>